<name>A0A2P5DZW4_PARAD</name>
<evidence type="ECO:0000313" key="2">
    <source>
        <dbReference type="Proteomes" id="UP000237105"/>
    </source>
</evidence>
<feature type="non-terminal residue" evidence="1">
    <location>
        <position position="1"/>
    </location>
</feature>
<protein>
    <submittedName>
        <fullName evidence="1">Uncharacterized protein</fullName>
    </submittedName>
</protein>
<keyword evidence="2" id="KW-1185">Reference proteome</keyword>
<gene>
    <name evidence="1" type="ORF">PanWU01x14_016990</name>
</gene>
<reference evidence="2" key="1">
    <citation type="submission" date="2016-06" db="EMBL/GenBank/DDBJ databases">
        <title>Parallel loss of symbiosis genes in relatives of nitrogen-fixing non-legume Parasponia.</title>
        <authorList>
            <person name="Van Velzen R."/>
            <person name="Holmer R."/>
            <person name="Bu F."/>
            <person name="Rutten L."/>
            <person name="Van Zeijl A."/>
            <person name="Liu W."/>
            <person name="Santuari L."/>
            <person name="Cao Q."/>
            <person name="Sharma T."/>
            <person name="Shen D."/>
            <person name="Roswanjaya Y."/>
            <person name="Wardhani T."/>
            <person name="Kalhor M.S."/>
            <person name="Jansen J."/>
            <person name="Van den Hoogen J."/>
            <person name="Gungor B."/>
            <person name="Hartog M."/>
            <person name="Hontelez J."/>
            <person name="Verver J."/>
            <person name="Yang W.-C."/>
            <person name="Schijlen E."/>
            <person name="Repin R."/>
            <person name="Schilthuizen M."/>
            <person name="Schranz E."/>
            <person name="Heidstra R."/>
            <person name="Miyata K."/>
            <person name="Fedorova E."/>
            <person name="Kohlen W."/>
            <person name="Bisseling T."/>
            <person name="Smit S."/>
            <person name="Geurts R."/>
        </authorList>
    </citation>
    <scope>NUCLEOTIDE SEQUENCE [LARGE SCALE GENOMIC DNA]</scope>
    <source>
        <strain evidence="2">cv. WU1-14</strain>
    </source>
</reference>
<evidence type="ECO:0000313" key="1">
    <source>
        <dbReference type="EMBL" id="PON78800.1"/>
    </source>
</evidence>
<dbReference type="Proteomes" id="UP000237105">
    <property type="component" value="Unassembled WGS sequence"/>
</dbReference>
<organism evidence="1 2">
    <name type="scientific">Parasponia andersonii</name>
    <name type="common">Sponia andersonii</name>
    <dbReference type="NCBI Taxonomy" id="3476"/>
    <lineage>
        <taxon>Eukaryota</taxon>
        <taxon>Viridiplantae</taxon>
        <taxon>Streptophyta</taxon>
        <taxon>Embryophyta</taxon>
        <taxon>Tracheophyta</taxon>
        <taxon>Spermatophyta</taxon>
        <taxon>Magnoliopsida</taxon>
        <taxon>eudicotyledons</taxon>
        <taxon>Gunneridae</taxon>
        <taxon>Pentapetalae</taxon>
        <taxon>rosids</taxon>
        <taxon>fabids</taxon>
        <taxon>Rosales</taxon>
        <taxon>Cannabaceae</taxon>
        <taxon>Parasponia</taxon>
    </lineage>
</organism>
<dbReference type="AlphaFoldDB" id="A0A2P5DZW4"/>
<sequence length="83" mass="9608">KMRNWSLKVKIEQKWEIFEAICSFTQRGHMAVGVWGHLELNNSKRLCGYASVVTRPCKPKSQSNYSPEYVALVQQELRSHSDP</sequence>
<proteinExistence type="predicted"/>
<accession>A0A2P5DZW4</accession>
<comment type="caution">
    <text evidence="1">The sequence shown here is derived from an EMBL/GenBank/DDBJ whole genome shotgun (WGS) entry which is preliminary data.</text>
</comment>
<dbReference type="EMBL" id="JXTB01000007">
    <property type="protein sequence ID" value="PON78800.1"/>
    <property type="molecule type" value="Genomic_DNA"/>
</dbReference>